<dbReference type="AlphaFoldDB" id="A0A9R1WI67"/>
<organism evidence="2 3">
    <name type="scientific">Lactuca sativa</name>
    <name type="common">Garden lettuce</name>
    <dbReference type="NCBI Taxonomy" id="4236"/>
    <lineage>
        <taxon>Eukaryota</taxon>
        <taxon>Viridiplantae</taxon>
        <taxon>Streptophyta</taxon>
        <taxon>Embryophyta</taxon>
        <taxon>Tracheophyta</taxon>
        <taxon>Spermatophyta</taxon>
        <taxon>Magnoliopsida</taxon>
        <taxon>eudicotyledons</taxon>
        <taxon>Gunneridae</taxon>
        <taxon>Pentapetalae</taxon>
        <taxon>asterids</taxon>
        <taxon>campanulids</taxon>
        <taxon>Asterales</taxon>
        <taxon>Asteraceae</taxon>
        <taxon>Cichorioideae</taxon>
        <taxon>Cichorieae</taxon>
        <taxon>Lactucinae</taxon>
        <taxon>Lactuca</taxon>
    </lineage>
</organism>
<comment type="caution">
    <text evidence="2">The sequence shown here is derived from an EMBL/GenBank/DDBJ whole genome shotgun (WGS) entry which is preliminary data.</text>
</comment>
<evidence type="ECO:0000313" key="2">
    <source>
        <dbReference type="EMBL" id="KAJ0223212.1"/>
    </source>
</evidence>
<protein>
    <submittedName>
        <fullName evidence="2">Uncharacterized protein</fullName>
    </submittedName>
</protein>
<sequence>MVFFNMNKLVVDYIIYIVLQPLYALEIFLLKFEKRRLHKLYPKKVSVPQTAAEDDLEPTSLCNLLQIFFVSTFRRSSIRNDEVTYEKKICDTSFSKNEEKQQHSFRFQDSTSKNSSILSEFKNSRRKHEEREIFITIFKMYKTFSL</sequence>
<dbReference type="EMBL" id="NBSK02000002">
    <property type="protein sequence ID" value="KAJ0223212.1"/>
    <property type="molecule type" value="Genomic_DNA"/>
</dbReference>
<evidence type="ECO:0000313" key="3">
    <source>
        <dbReference type="Proteomes" id="UP000235145"/>
    </source>
</evidence>
<keyword evidence="1" id="KW-0472">Membrane</keyword>
<feature type="transmembrane region" description="Helical" evidence="1">
    <location>
        <begin position="13"/>
        <end position="30"/>
    </location>
</feature>
<evidence type="ECO:0000256" key="1">
    <source>
        <dbReference type="SAM" id="Phobius"/>
    </source>
</evidence>
<gene>
    <name evidence="2" type="ORF">LSAT_V11C200073210</name>
</gene>
<keyword evidence="1" id="KW-0812">Transmembrane</keyword>
<keyword evidence="1" id="KW-1133">Transmembrane helix</keyword>
<keyword evidence="3" id="KW-1185">Reference proteome</keyword>
<proteinExistence type="predicted"/>
<dbReference type="Proteomes" id="UP000235145">
    <property type="component" value="Unassembled WGS sequence"/>
</dbReference>
<name>A0A9R1WI67_LACSA</name>
<accession>A0A9R1WI67</accession>
<reference evidence="2 3" key="1">
    <citation type="journal article" date="2017" name="Nat. Commun.">
        <title>Genome assembly with in vitro proximity ligation data and whole-genome triplication in lettuce.</title>
        <authorList>
            <person name="Reyes-Chin-Wo S."/>
            <person name="Wang Z."/>
            <person name="Yang X."/>
            <person name="Kozik A."/>
            <person name="Arikit S."/>
            <person name="Song C."/>
            <person name="Xia L."/>
            <person name="Froenicke L."/>
            <person name="Lavelle D.O."/>
            <person name="Truco M.J."/>
            <person name="Xia R."/>
            <person name="Zhu S."/>
            <person name="Xu C."/>
            <person name="Xu H."/>
            <person name="Xu X."/>
            <person name="Cox K."/>
            <person name="Korf I."/>
            <person name="Meyers B.C."/>
            <person name="Michelmore R.W."/>
        </authorList>
    </citation>
    <scope>NUCLEOTIDE SEQUENCE [LARGE SCALE GENOMIC DNA]</scope>
    <source>
        <strain evidence="3">cv. Salinas</strain>
        <tissue evidence="2">Seedlings</tissue>
    </source>
</reference>